<reference evidence="3 4" key="1">
    <citation type="submission" date="2018-03" db="EMBL/GenBank/DDBJ databases">
        <title>Genomic Encyclopedia of Archaeal and Bacterial Type Strains, Phase II (KMG-II): from individual species to whole genera.</title>
        <authorList>
            <person name="Goeker M."/>
        </authorList>
    </citation>
    <scope>NUCLEOTIDE SEQUENCE [LARGE SCALE GENOMIC DNA]</scope>
    <source>
        <strain evidence="3 4">DSM 45211</strain>
    </source>
</reference>
<gene>
    <name evidence="3" type="ORF">CLV30_11955</name>
</gene>
<keyword evidence="1" id="KW-0472">Membrane</keyword>
<proteinExistence type="predicted"/>
<dbReference type="EMBL" id="PYGE01000019">
    <property type="protein sequence ID" value="PSK98672.1"/>
    <property type="molecule type" value="Genomic_DNA"/>
</dbReference>
<accession>A0A2P8DN80</accession>
<dbReference type="AlphaFoldDB" id="A0A2P8DN80"/>
<sequence length="96" mass="11002">MSEHRDGRGLTIRIGHEELVIRQRYETASIVNDILIAVWFIVGSVMFFSEAWTTAGTWCFLIGSVELLIRPVIRLGRQVHLRRIQARNPGEAAHDF</sequence>
<dbReference type="InterPro" id="IPR025424">
    <property type="entry name" value="YrhK_domain"/>
</dbReference>
<name>A0A2P8DN80_9ACTN</name>
<evidence type="ECO:0000259" key="2">
    <source>
        <dbReference type="Pfam" id="PF14145"/>
    </source>
</evidence>
<organism evidence="3 4">
    <name type="scientific">Haloactinopolyspora alba</name>
    <dbReference type="NCBI Taxonomy" id="648780"/>
    <lineage>
        <taxon>Bacteria</taxon>
        <taxon>Bacillati</taxon>
        <taxon>Actinomycetota</taxon>
        <taxon>Actinomycetes</taxon>
        <taxon>Jiangellales</taxon>
        <taxon>Jiangellaceae</taxon>
        <taxon>Haloactinopolyspora</taxon>
    </lineage>
</organism>
<dbReference type="Proteomes" id="UP000243528">
    <property type="component" value="Unassembled WGS sequence"/>
</dbReference>
<keyword evidence="1" id="KW-1133">Transmembrane helix</keyword>
<comment type="caution">
    <text evidence="3">The sequence shown here is derived from an EMBL/GenBank/DDBJ whole genome shotgun (WGS) entry which is preliminary data.</text>
</comment>
<feature type="transmembrane region" description="Helical" evidence="1">
    <location>
        <begin position="30"/>
        <end position="49"/>
    </location>
</feature>
<protein>
    <submittedName>
        <fullName evidence="3">YrhK-like protein</fullName>
    </submittedName>
</protein>
<dbReference type="RefSeq" id="WP_106539155.1">
    <property type="nucleotide sequence ID" value="NZ_PYGE01000019.1"/>
</dbReference>
<evidence type="ECO:0000256" key="1">
    <source>
        <dbReference type="SAM" id="Phobius"/>
    </source>
</evidence>
<dbReference type="Pfam" id="PF14145">
    <property type="entry name" value="YrhK"/>
    <property type="match status" value="1"/>
</dbReference>
<keyword evidence="1" id="KW-0812">Transmembrane</keyword>
<keyword evidence="4" id="KW-1185">Reference proteome</keyword>
<dbReference type="OrthoDB" id="5519470at2"/>
<evidence type="ECO:0000313" key="3">
    <source>
        <dbReference type="EMBL" id="PSK98672.1"/>
    </source>
</evidence>
<feature type="transmembrane region" description="Helical" evidence="1">
    <location>
        <begin position="55"/>
        <end position="73"/>
    </location>
</feature>
<evidence type="ECO:0000313" key="4">
    <source>
        <dbReference type="Proteomes" id="UP000243528"/>
    </source>
</evidence>
<feature type="domain" description="YrhK" evidence="2">
    <location>
        <begin position="23"/>
        <end position="78"/>
    </location>
</feature>